<dbReference type="RefSeq" id="WP_345337083.1">
    <property type="nucleotide sequence ID" value="NZ_BAABJZ010000103.1"/>
</dbReference>
<proteinExistence type="inferred from homology"/>
<comment type="pathway">
    <text evidence="16">Cell wall biogenesis; peptidoglycan biosynthesis.</text>
</comment>
<dbReference type="Gene3D" id="3.90.1310.10">
    <property type="entry name" value="Penicillin-binding protein 2a (Domain 2)"/>
    <property type="match status" value="1"/>
</dbReference>
<dbReference type="PANTHER" id="PTHR30627:SF1">
    <property type="entry name" value="PEPTIDOGLYCAN D,D-TRANSPEPTIDASE FTSI"/>
    <property type="match status" value="1"/>
</dbReference>
<evidence type="ECO:0000256" key="5">
    <source>
        <dbReference type="ARBA" id="ARBA00022645"/>
    </source>
</evidence>
<dbReference type="InterPro" id="IPR050515">
    <property type="entry name" value="Beta-lactam/transpept"/>
</dbReference>
<feature type="domain" description="Penicillin-binding protein dimerisation" evidence="18">
    <location>
        <begin position="62"/>
        <end position="214"/>
    </location>
</feature>
<dbReference type="Proteomes" id="UP001499988">
    <property type="component" value="Unassembled WGS sequence"/>
</dbReference>
<evidence type="ECO:0000256" key="11">
    <source>
        <dbReference type="ARBA" id="ARBA00022989"/>
    </source>
</evidence>
<keyword evidence="11 16" id="KW-1133">Transmembrane helix</keyword>
<dbReference type="InterPro" id="IPR037532">
    <property type="entry name" value="FtsI_transpept"/>
</dbReference>
<sequence length="583" mass="63176">MSRQAKQKLKPTPFRWRLQLVCAAIVLVFVGIASRAAWIQVIAPDRLRYESDMRTLRTTTSDVQRGMITDRNGEMLAVSVPVMAAFADPKLVRDGNGFAEQRRWQALADVLELDSERLIGKVKNSEQRFVYLKRQVTPAVAEYIRQLRIPGISLKPESRRYYPAGEIVGQLVGLTNIDDKGIEGLERNYDDWLTGSPEKMRVRKDRRGEVVENLSIIEEGEHPNDLVLSLDMRLQSLAYKALKRATAMHMATSGSLVIIDVPTGEVLAMANTPSYNPNQRRNIQPYQMRNRAITDAYEPGSVMKPLVVAAALEKGIVQANDVLNTSPGWMRVAGGLVRDGRNLGTQDIGTLLVKSSNIGMAKLALEMEVSELLSFYAGFGLGAYSGINLDGEYTGNVPNRRRWSEHEQATLAFGYGMTATPLQLARMYAVLGAGGVALPTSILKRTEVPDGERVLSQAVAEQVIGMLTGVTEPGGTALRAAIDGYRVAGKTGTSRKAVAGGYGEDYVTLFGGLAPAENPRLAMAVVINEPQGDSYYGGTVAAPVFAEVMAGALQLLNVEPSQPGPMSPALAALNVGGGDVVTR</sequence>
<comment type="subcellular location">
    <subcellularLocation>
        <location evidence="1">Membrane</location>
    </subcellularLocation>
</comment>
<name>A0ABP9FFC7_9GAMM</name>
<evidence type="ECO:0000256" key="8">
    <source>
        <dbReference type="ARBA" id="ARBA00022801"/>
    </source>
</evidence>
<dbReference type="PANTHER" id="PTHR30627">
    <property type="entry name" value="PEPTIDOGLYCAN D,D-TRANSPEPTIDASE"/>
    <property type="match status" value="1"/>
</dbReference>
<evidence type="ECO:0000313" key="19">
    <source>
        <dbReference type="EMBL" id="GAA4900575.1"/>
    </source>
</evidence>
<evidence type="ECO:0000256" key="14">
    <source>
        <dbReference type="ARBA" id="ARBA00023306"/>
    </source>
</evidence>
<organism evidence="19 20">
    <name type="scientific">Ferrimonas pelagia</name>
    <dbReference type="NCBI Taxonomy" id="1177826"/>
    <lineage>
        <taxon>Bacteria</taxon>
        <taxon>Pseudomonadati</taxon>
        <taxon>Pseudomonadota</taxon>
        <taxon>Gammaproteobacteria</taxon>
        <taxon>Alteromonadales</taxon>
        <taxon>Ferrimonadaceae</taxon>
        <taxon>Ferrimonas</taxon>
    </lineage>
</organism>
<dbReference type="HAMAP" id="MF_02080">
    <property type="entry name" value="FtsI_transpept"/>
    <property type="match status" value="1"/>
</dbReference>
<feature type="domain" description="Penicillin-binding protein transpeptidase" evidence="17">
    <location>
        <begin position="254"/>
        <end position="549"/>
    </location>
</feature>
<keyword evidence="5 16" id="KW-0121">Carboxypeptidase</keyword>
<comment type="function">
    <text evidence="16">Catalyzes cross-linking of the peptidoglycan cell wall at the division septum.</text>
</comment>
<protein>
    <recommendedName>
        <fullName evidence="16">Peptidoglycan D,D-transpeptidase FtsI</fullName>
        <ecNumber evidence="16">3.4.16.4</ecNumber>
    </recommendedName>
    <alternativeName>
        <fullName evidence="16">Penicillin-binding protein 3</fullName>
        <shortName evidence="16">PBP-3</shortName>
    </alternativeName>
</protein>
<keyword evidence="12 16" id="KW-0472">Membrane</keyword>
<evidence type="ECO:0000256" key="7">
    <source>
        <dbReference type="ARBA" id="ARBA00022692"/>
    </source>
</evidence>
<keyword evidence="4 16" id="KW-0132">Cell division</keyword>
<evidence type="ECO:0000256" key="9">
    <source>
        <dbReference type="ARBA" id="ARBA00022960"/>
    </source>
</evidence>
<feature type="active site" description="Acyl-ester intermediate" evidence="16">
    <location>
        <position position="301"/>
    </location>
</feature>
<reference evidence="20" key="1">
    <citation type="journal article" date="2019" name="Int. J. Syst. Evol. Microbiol.">
        <title>The Global Catalogue of Microorganisms (GCM) 10K type strain sequencing project: providing services to taxonomists for standard genome sequencing and annotation.</title>
        <authorList>
            <consortium name="The Broad Institute Genomics Platform"/>
            <consortium name="The Broad Institute Genome Sequencing Center for Infectious Disease"/>
            <person name="Wu L."/>
            <person name="Ma J."/>
        </authorList>
    </citation>
    <scope>NUCLEOTIDE SEQUENCE [LARGE SCALE GENOMIC DNA]</scope>
    <source>
        <strain evidence="20">JCM 18401</strain>
    </source>
</reference>
<keyword evidence="2 16" id="KW-1003">Cell membrane</keyword>
<dbReference type="EC" id="3.4.16.4" evidence="16"/>
<dbReference type="InterPro" id="IPR005311">
    <property type="entry name" value="PBP_dimer"/>
</dbReference>
<dbReference type="InterPro" id="IPR036138">
    <property type="entry name" value="PBP_dimer_sf"/>
</dbReference>
<gene>
    <name evidence="16" type="primary">ftsI</name>
    <name evidence="19" type="ORF">GCM10023333_38100</name>
</gene>
<evidence type="ECO:0000313" key="20">
    <source>
        <dbReference type="Proteomes" id="UP001499988"/>
    </source>
</evidence>
<keyword evidence="6 16" id="KW-0645">Protease</keyword>
<evidence type="ECO:0000256" key="10">
    <source>
        <dbReference type="ARBA" id="ARBA00022984"/>
    </source>
</evidence>
<evidence type="ECO:0000256" key="2">
    <source>
        <dbReference type="ARBA" id="ARBA00022475"/>
    </source>
</evidence>
<keyword evidence="9 16" id="KW-0133">Cell shape</keyword>
<evidence type="ECO:0000259" key="17">
    <source>
        <dbReference type="Pfam" id="PF00905"/>
    </source>
</evidence>
<keyword evidence="15 16" id="KW-0961">Cell wall biogenesis/degradation</keyword>
<evidence type="ECO:0000256" key="15">
    <source>
        <dbReference type="ARBA" id="ARBA00023316"/>
    </source>
</evidence>
<evidence type="ECO:0000256" key="4">
    <source>
        <dbReference type="ARBA" id="ARBA00022618"/>
    </source>
</evidence>
<dbReference type="EMBL" id="BAABJZ010000103">
    <property type="protein sequence ID" value="GAA4900575.1"/>
    <property type="molecule type" value="Genomic_DNA"/>
</dbReference>
<accession>A0ABP9FFC7</accession>
<keyword evidence="14 16" id="KW-0131">Cell cycle</keyword>
<evidence type="ECO:0000256" key="1">
    <source>
        <dbReference type="ARBA" id="ARBA00004370"/>
    </source>
</evidence>
<dbReference type="InterPro" id="IPR001460">
    <property type="entry name" value="PCN-bd_Tpept"/>
</dbReference>
<dbReference type="Gene3D" id="3.40.710.10">
    <property type="entry name" value="DD-peptidase/beta-lactamase superfamily"/>
    <property type="match status" value="1"/>
</dbReference>
<dbReference type="InterPro" id="IPR012338">
    <property type="entry name" value="Beta-lactam/transpept-like"/>
</dbReference>
<comment type="caution">
    <text evidence="19">The sequence shown here is derived from an EMBL/GenBank/DDBJ whole genome shotgun (WGS) entry which is preliminary data.</text>
</comment>
<keyword evidence="10 16" id="KW-0573">Peptidoglycan synthesis</keyword>
<evidence type="ECO:0000256" key="16">
    <source>
        <dbReference type="HAMAP-Rule" id="MF_02080"/>
    </source>
</evidence>
<evidence type="ECO:0000256" key="3">
    <source>
        <dbReference type="ARBA" id="ARBA00022519"/>
    </source>
</evidence>
<comment type="catalytic activity">
    <reaction evidence="16">
        <text>Preferential cleavage: (Ac)2-L-Lys-D-Ala-|-D-Ala. Also transpeptidation of peptidyl-alanyl moieties that are N-acyl substituents of D-alanine.</text>
        <dbReference type="EC" id="3.4.16.4"/>
    </reaction>
</comment>
<dbReference type="SUPFAM" id="SSF56519">
    <property type="entry name" value="Penicillin binding protein dimerisation domain"/>
    <property type="match status" value="1"/>
</dbReference>
<evidence type="ECO:0000256" key="13">
    <source>
        <dbReference type="ARBA" id="ARBA00023210"/>
    </source>
</evidence>
<keyword evidence="13 16" id="KW-0717">Septation</keyword>
<dbReference type="Gene3D" id="1.10.150.770">
    <property type="match status" value="1"/>
</dbReference>
<keyword evidence="7 16" id="KW-0812">Transmembrane</keyword>
<dbReference type="Pfam" id="PF03717">
    <property type="entry name" value="PBP_dimer"/>
    <property type="match status" value="1"/>
</dbReference>
<evidence type="ECO:0000256" key="12">
    <source>
        <dbReference type="ARBA" id="ARBA00023136"/>
    </source>
</evidence>
<keyword evidence="20" id="KW-1185">Reference proteome</keyword>
<evidence type="ECO:0000259" key="18">
    <source>
        <dbReference type="Pfam" id="PF03717"/>
    </source>
</evidence>
<dbReference type="SUPFAM" id="SSF56601">
    <property type="entry name" value="beta-lactamase/transpeptidase-like"/>
    <property type="match status" value="1"/>
</dbReference>
<comment type="similarity">
    <text evidence="16">Belongs to the transpeptidase family. FtsI subfamily.</text>
</comment>
<dbReference type="Gene3D" id="3.30.450.330">
    <property type="match status" value="1"/>
</dbReference>
<keyword evidence="8 16" id="KW-0378">Hydrolase</keyword>
<evidence type="ECO:0000256" key="6">
    <source>
        <dbReference type="ARBA" id="ARBA00022670"/>
    </source>
</evidence>
<keyword evidence="3 16" id="KW-0997">Cell inner membrane</keyword>
<dbReference type="Pfam" id="PF00905">
    <property type="entry name" value="Transpeptidase"/>
    <property type="match status" value="1"/>
</dbReference>